<dbReference type="EMBL" id="NIBG01000010">
    <property type="protein sequence ID" value="PAB59038.1"/>
    <property type="molecule type" value="Genomic_DNA"/>
</dbReference>
<dbReference type="InterPro" id="IPR009057">
    <property type="entry name" value="Homeodomain-like_sf"/>
</dbReference>
<dbReference type="InterPro" id="IPR039532">
    <property type="entry name" value="TetR_C_Firmicutes"/>
</dbReference>
<sequence>MKGDTMNNKLDRRSQRTRKLIFEAFNELLAKNQYSKITVQSIIHRANIGRTTFYSHFQTKDELLYESCKMIFEHVFAEKVLVEATHDFSQSSDFKDYITHILYHLKDNKKIIKSMLKFEDSGVFMNSFKEYIHKYFSNVIQPVNTNNIDIDFINNHIVSSFIQAIRWWFHHNLKESPEKVANSYIYMINHLI</sequence>
<keyword evidence="5" id="KW-1185">Reference proteome</keyword>
<name>A0A267MJE7_9FIRM</name>
<feature type="DNA-binding region" description="H-T-H motif" evidence="2">
    <location>
        <begin position="38"/>
        <end position="57"/>
    </location>
</feature>
<evidence type="ECO:0000259" key="3">
    <source>
        <dbReference type="PROSITE" id="PS50977"/>
    </source>
</evidence>
<dbReference type="Proteomes" id="UP000216024">
    <property type="component" value="Unassembled WGS sequence"/>
</dbReference>
<keyword evidence="1 2" id="KW-0238">DNA-binding</keyword>
<evidence type="ECO:0000313" key="5">
    <source>
        <dbReference type="Proteomes" id="UP000216024"/>
    </source>
</evidence>
<feature type="domain" description="HTH tetR-type" evidence="3">
    <location>
        <begin position="15"/>
        <end position="75"/>
    </location>
</feature>
<dbReference type="GO" id="GO:0003677">
    <property type="term" value="F:DNA binding"/>
    <property type="evidence" value="ECO:0007669"/>
    <property type="project" value="UniProtKB-UniRule"/>
</dbReference>
<reference evidence="4 5" key="1">
    <citation type="submission" date="2017-06" db="EMBL/GenBank/DDBJ databases">
        <title>Draft genome sequence of anaerobic fermentative bacterium Anaeromicrobium sediminis DY2726D isolated from West Pacific Ocean sediments.</title>
        <authorList>
            <person name="Zeng X."/>
        </authorList>
    </citation>
    <scope>NUCLEOTIDE SEQUENCE [LARGE SCALE GENOMIC DNA]</scope>
    <source>
        <strain evidence="4 5">DY2726D</strain>
    </source>
</reference>
<protein>
    <recommendedName>
        <fullName evidence="3">HTH tetR-type domain-containing protein</fullName>
    </recommendedName>
</protein>
<dbReference type="InterPro" id="IPR001647">
    <property type="entry name" value="HTH_TetR"/>
</dbReference>
<dbReference type="Pfam" id="PF14278">
    <property type="entry name" value="TetR_C_8"/>
    <property type="match status" value="1"/>
</dbReference>
<evidence type="ECO:0000256" key="2">
    <source>
        <dbReference type="PROSITE-ProRule" id="PRU00335"/>
    </source>
</evidence>
<organism evidence="4 5">
    <name type="scientific">Anaeromicrobium sediminis</name>
    <dbReference type="NCBI Taxonomy" id="1478221"/>
    <lineage>
        <taxon>Bacteria</taxon>
        <taxon>Bacillati</taxon>
        <taxon>Bacillota</taxon>
        <taxon>Clostridia</taxon>
        <taxon>Peptostreptococcales</taxon>
        <taxon>Thermotaleaceae</taxon>
        <taxon>Anaeromicrobium</taxon>
    </lineage>
</organism>
<dbReference type="AlphaFoldDB" id="A0A267MJE7"/>
<gene>
    <name evidence="4" type="ORF">CCE28_12710</name>
</gene>
<dbReference type="InterPro" id="IPR050624">
    <property type="entry name" value="HTH-type_Tx_Regulator"/>
</dbReference>
<evidence type="ECO:0000256" key="1">
    <source>
        <dbReference type="ARBA" id="ARBA00023125"/>
    </source>
</evidence>
<dbReference type="PANTHER" id="PTHR43479:SF23">
    <property type="entry name" value="HTH TETR-TYPE DOMAIN-CONTAINING PROTEIN"/>
    <property type="match status" value="1"/>
</dbReference>
<dbReference type="OrthoDB" id="9810250at2"/>
<accession>A0A267MJE7</accession>
<dbReference type="PANTHER" id="PTHR43479">
    <property type="entry name" value="ACREF/ENVCD OPERON REPRESSOR-RELATED"/>
    <property type="match status" value="1"/>
</dbReference>
<dbReference type="PROSITE" id="PS50977">
    <property type="entry name" value="HTH_TETR_2"/>
    <property type="match status" value="1"/>
</dbReference>
<evidence type="ECO:0000313" key="4">
    <source>
        <dbReference type="EMBL" id="PAB59038.1"/>
    </source>
</evidence>
<dbReference type="Gene3D" id="1.10.357.10">
    <property type="entry name" value="Tetracycline Repressor, domain 2"/>
    <property type="match status" value="1"/>
</dbReference>
<dbReference type="SUPFAM" id="SSF46689">
    <property type="entry name" value="Homeodomain-like"/>
    <property type="match status" value="1"/>
</dbReference>
<comment type="caution">
    <text evidence="4">The sequence shown here is derived from an EMBL/GenBank/DDBJ whole genome shotgun (WGS) entry which is preliminary data.</text>
</comment>
<dbReference type="Pfam" id="PF00440">
    <property type="entry name" value="TetR_N"/>
    <property type="match status" value="1"/>
</dbReference>
<proteinExistence type="predicted"/>